<keyword evidence="1 5" id="KW-0808">Transferase</keyword>
<dbReference type="SUPFAM" id="SSF69593">
    <property type="entry name" value="Glycerol-3-phosphate (1)-acyltransferase"/>
    <property type="match status" value="1"/>
</dbReference>
<dbReference type="AlphaFoldDB" id="A0A7W7H223"/>
<evidence type="ECO:0000256" key="3">
    <source>
        <dbReference type="SAM" id="MobiDB-lite"/>
    </source>
</evidence>
<dbReference type="SUPFAM" id="SSF55874">
    <property type="entry name" value="ATPase domain of HSP90 chaperone/DNA topoisomerase II/histidine kinase"/>
    <property type="match status" value="1"/>
</dbReference>
<dbReference type="Pfam" id="PF01553">
    <property type="entry name" value="Acyltransferase"/>
    <property type="match status" value="1"/>
</dbReference>
<dbReference type="CDD" id="cd16936">
    <property type="entry name" value="HATPase_RsbW-like"/>
    <property type="match status" value="1"/>
</dbReference>
<name>A0A7W7H223_9ACTN</name>
<keyword evidence="2 5" id="KW-0012">Acyltransferase</keyword>
<dbReference type="InterPro" id="IPR025847">
    <property type="entry name" value="MEDS_domain"/>
</dbReference>
<protein>
    <submittedName>
        <fullName evidence="5">1-acyl-sn-glycerol-3-phosphate acyltransferase</fullName>
    </submittedName>
</protein>
<dbReference type="InterPro" id="IPR002123">
    <property type="entry name" value="Plipid/glycerol_acylTrfase"/>
</dbReference>
<sequence>MRTGAARGYLGHFHEAGFYHSDAEFLGLIVPFVEDGLAAGEPVVIGYDDRKANLLRSRLSDPTPVEFIVDRGLYATPARAIATYRRLFEFHLAMGAEQIRIAGDVPHPGNGRQFEGWDRYESAVNTVWQDFPVWGRCLYDLTAAPARVLDAVGRTHPQLVASSGWRRASAHYQEPPDFEPLPPPPDPLEACTPLVELTDRTPAEARHALRRIATGRLPDQTLKDLVHGISEAAGNALSHGRPPVTVRIWAAPDRIVVSVHDCGSGPADQLAGLVPATSDASLPGWGLWLIHQLEIDTTLIRSSDGFTVRLRVHTPGPEPPASPTWPASPPAVGHPDRLLAAAARTCHHGPPMETSTTWRPPLLWRFLLALSRVVIFPFCRLRVTGQVPAELRTGPIILAANHISPSDPIIMVAACHKAGLAPRIMMTGGLFDAPIVGAAMRACEHIRVDRGTAQVADALPAAAQALKDGATVLVYPEGRIGLDPWMWPERGKTGVARMATLTGAPVVPVAQWGAHAVLPYEAPKNIGRALLRALLHRPRVAVNFGDPVDLTSLTGTPGAQAMQATRLIMAGIDTALAPLRADEMEMPRYVDTSRPHDTSRVRPRP</sequence>
<accession>A0A7W7H223</accession>
<dbReference type="Pfam" id="PF13581">
    <property type="entry name" value="HATPase_c_2"/>
    <property type="match status" value="1"/>
</dbReference>
<dbReference type="GO" id="GO:0006654">
    <property type="term" value="P:phosphatidic acid biosynthetic process"/>
    <property type="evidence" value="ECO:0007669"/>
    <property type="project" value="TreeGrafter"/>
</dbReference>
<feature type="domain" description="Phospholipid/glycerol acyltransferase" evidence="4">
    <location>
        <begin position="396"/>
        <end position="514"/>
    </location>
</feature>
<evidence type="ECO:0000313" key="5">
    <source>
        <dbReference type="EMBL" id="MBB4742555.1"/>
    </source>
</evidence>
<dbReference type="PANTHER" id="PTHR10434:SF11">
    <property type="entry name" value="1-ACYL-SN-GLYCEROL-3-PHOSPHATE ACYLTRANSFERASE"/>
    <property type="match status" value="1"/>
</dbReference>
<dbReference type="Pfam" id="PF14417">
    <property type="entry name" value="MEDS"/>
    <property type="match status" value="1"/>
</dbReference>
<evidence type="ECO:0000256" key="2">
    <source>
        <dbReference type="ARBA" id="ARBA00023315"/>
    </source>
</evidence>
<dbReference type="Gene3D" id="3.30.565.10">
    <property type="entry name" value="Histidine kinase-like ATPase, C-terminal domain"/>
    <property type="match status" value="1"/>
</dbReference>
<dbReference type="EMBL" id="JACHNB010000001">
    <property type="protein sequence ID" value="MBB4742555.1"/>
    <property type="molecule type" value="Genomic_DNA"/>
</dbReference>
<evidence type="ECO:0000259" key="4">
    <source>
        <dbReference type="SMART" id="SM00563"/>
    </source>
</evidence>
<dbReference type="InterPro" id="IPR003594">
    <property type="entry name" value="HATPase_dom"/>
</dbReference>
<reference evidence="5 6" key="1">
    <citation type="submission" date="2020-08" db="EMBL/GenBank/DDBJ databases">
        <title>Sequencing the genomes of 1000 actinobacteria strains.</title>
        <authorList>
            <person name="Klenk H.-P."/>
        </authorList>
    </citation>
    <scope>NUCLEOTIDE SEQUENCE [LARGE SCALE GENOMIC DNA]</scope>
    <source>
        <strain evidence="5 6">DSM 45809</strain>
    </source>
</reference>
<dbReference type="SMART" id="SM00563">
    <property type="entry name" value="PlsC"/>
    <property type="match status" value="1"/>
</dbReference>
<comment type="caution">
    <text evidence="5">The sequence shown here is derived from an EMBL/GenBank/DDBJ whole genome shotgun (WGS) entry which is preliminary data.</text>
</comment>
<dbReference type="InterPro" id="IPR047718">
    <property type="entry name" value="RsbA-like_anti_sig"/>
</dbReference>
<dbReference type="GO" id="GO:0003841">
    <property type="term" value="F:1-acylglycerol-3-phosphate O-acyltransferase activity"/>
    <property type="evidence" value="ECO:0007669"/>
    <property type="project" value="TreeGrafter"/>
</dbReference>
<dbReference type="InterPro" id="IPR036890">
    <property type="entry name" value="HATPase_C_sf"/>
</dbReference>
<gene>
    <name evidence="5" type="ORF">BJY16_006014</name>
</gene>
<evidence type="ECO:0000256" key="1">
    <source>
        <dbReference type="ARBA" id="ARBA00022679"/>
    </source>
</evidence>
<dbReference type="CDD" id="cd07989">
    <property type="entry name" value="LPLAT_AGPAT-like"/>
    <property type="match status" value="1"/>
</dbReference>
<dbReference type="GO" id="GO:0005886">
    <property type="term" value="C:plasma membrane"/>
    <property type="evidence" value="ECO:0007669"/>
    <property type="project" value="TreeGrafter"/>
</dbReference>
<dbReference type="NCBIfam" id="NF041045">
    <property type="entry name" value="RsbA_anti_sig"/>
    <property type="match status" value="1"/>
</dbReference>
<keyword evidence="6" id="KW-1185">Reference proteome</keyword>
<evidence type="ECO:0000313" key="6">
    <source>
        <dbReference type="Proteomes" id="UP000546162"/>
    </source>
</evidence>
<feature type="region of interest" description="Disordered" evidence="3">
    <location>
        <begin position="586"/>
        <end position="605"/>
    </location>
</feature>
<organism evidence="5 6">
    <name type="scientific">Actinoplanes octamycinicus</name>
    <dbReference type="NCBI Taxonomy" id="135948"/>
    <lineage>
        <taxon>Bacteria</taxon>
        <taxon>Bacillati</taxon>
        <taxon>Actinomycetota</taxon>
        <taxon>Actinomycetes</taxon>
        <taxon>Micromonosporales</taxon>
        <taxon>Micromonosporaceae</taxon>
        <taxon>Actinoplanes</taxon>
    </lineage>
</organism>
<dbReference type="PANTHER" id="PTHR10434">
    <property type="entry name" value="1-ACYL-SN-GLYCEROL-3-PHOSPHATE ACYLTRANSFERASE"/>
    <property type="match status" value="1"/>
</dbReference>
<dbReference type="Proteomes" id="UP000546162">
    <property type="component" value="Unassembled WGS sequence"/>
</dbReference>
<proteinExistence type="predicted"/>